<dbReference type="SUPFAM" id="SSF56112">
    <property type="entry name" value="Protein kinase-like (PK-like)"/>
    <property type="match status" value="1"/>
</dbReference>
<dbReference type="Proteomes" id="UP001363010">
    <property type="component" value="Unassembled WGS sequence"/>
</dbReference>
<organism evidence="2 3">
    <name type="scientific">Variovorax humicola</name>
    <dbReference type="NCBI Taxonomy" id="1769758"/>
    <lineage>
        <taxon>Bacteria</taxon>
        <taxon>Pseudomonadati</taxon>
        <taxon>Pseudomonadota</taxon>
        <taxon>Betaproteobacteria</taxon>
        <taxon>Burkholderiales</taxon>
        <taxon>Comamonadaceae</taxon>
        <taxon>Variovorax</taxon>
    </lineage>
</organism>
<dbReference type="EMBL" id="JBBKZV010000002">
    <property type="protein sequence ID" value="MEJ8821201.1"/>
    <property type="molecule type" value="Genomic_DNA"/>
</dbReference>
<dbReference type="InterPro" id="IPR011009">
    <property type="entry name" value="Kinase-like_dom_sf"/>
</dbReference>
<dbReference type="RefSeq" id="WP_340362260.1">
    <property type="nucleotide sequence ID" value="NZ_JBBKZV010000002.1"/>
</dbReference>
<dbReference type="Gene3D" id="3.30.200.20">
    <property type="entry name" value="Phosphorylase Kinase, domain 1"/>
    <property type="match status" value="1"/>
</dbReference>
<proteinExistence type="predicted"/>
<feature type="domain" description="Aminoglycoside phosphotransferase" evidence="1">
    <location>
        <begin position="36"/>
        <end position="252"/>
    </location>
</feature>
<dbReference type="Pfam" id="PF01636">
    <property type="entry name" value="APH"/>
    <property type="match status" value="1"/>
</dbReference>
<evidence type="ECO:0000313" key="2">
    <source>
        <dbReference type="EMBL" id="MEJ8821201.1"/>
    </source>
</evidence>
<keyword evidence="3" id="KW-1185">Reference proteome</keyword>
<accession>A0ABU8VTS2</accession>
<dbReference type="PANTHER" id="PTHR47829">
    <property type="entry name" value="HYDROLASE, PUTATIVE (AFU_ORTHOLOGUE AFUA_1G12880)-RELATED"/>
    <property type="match status" value="1"/>
</dbReference>
<reference evidence="2 3" key="1">
    <citation type="submission" date="2024-03" db="EMBL/GenBank/DDBJ databases">
        <title>Novel species of the genus Variovorax.</title>
        <authorList>
            <person name="Liu Q."/>
            <person name="Xin Y.-H."/>
        </authorList>
    </citation>
    <scope>NUCLEOTIDE SEQUENCE [LARGE SCALE GENOMIC DNA]</scope>
    <source>
        <strain evidence="2 3">KACC 18501</strain>
    </source>
</reference>
<gene>
    <name evidence="2" type="ORF">WKW80_04000</name>
</gene>
<protein>
    <submittedName>
        <fullName evidence="2">Phosphotransferase family protein</fullName>
    </submittedName>
</protein>
<dbReference type="PANTHER" id="PTHR47829:SF1">
    <property type="entry name" value="HAD FAMILY PHOSPHATASE"/>
    <property type="match status" value="1"/>
</dbReference>
<dbReference type="CDD" id="cd05154">
    <property type="entry name" value="ACAD10_11_N-like"/>
    <property type="match status" value="1"/>
</dbReference>
<comment type="caution">
    <text evidence="2">The sequence shown here is derived from an EMBL/GenBank/DDBJ whole genome shotgun (WGS) entry which is preliminary data.</text>
</comment>
<dbReference type="InterPro" id="IPR052898">
    <property type="entry name" value="ACAD10-like"/>
</dbReference>
<name>A0ABU8VTS2_9BURK</name>
<evidence type="ECO:0000259" key="1">
    <source>
        <dbReference type="Pfam" id="PF01636"/>
    </source>
</evidence>
<dbReference type="InterPro" id="IPR041726">
    <property type="entry name" value="ACAD10_11_N"/>
</dbReference>
<dbReference type="Gene3D" id="3.90.1200.10">
    <property type="match status" value="1"/>
</dbReference>
<sequence>MQNPPEPAAAVAGFEPARLDAFMRRELRGLRGPMQLERIGGGQSNPTFFLSYDNRRMVLRKKPAGAVLPSAHAVDREYRVMRALADSALPVPSMVLYCDAADVVGTPFYVMERIEGRIFPTHALPGVAPAERRALYLAMAETMATLHGLDWAALGLDGFGKRGAFFERQLRRWERQWALSRTGENPDLDALLRWLADNLPEDDETTLVHGDFKIGNLMFHPSEPRVIGVLDWELSTLGHPLADVAFNTVAWRTLPTEYDGIRGLELAALGIPSEAEYLRHYYHAAGRDSEAQPFHWAFAFMRWAVIFEGIAARSLAGTAVADNASEIGALAAAMARRGLEAIDEPMPAI</sequence>
<dbReference type="InterPro" id="IPR002575">
    <property type="entry name" value="Aminoglycoside_PTrfase"/>
</dbReference>
<evidence type="ECO:0000313" key="3">
    <source>
        <dbReference type="Proteomes" id="UP001363010"/>
    </source>
</evidence>